<proteinExistence type="predicted"/>
<name>A0A481YN72_9VIRU</name>
<protein>
    <submittedName>
        <fullName evidence="1">Uncharacterized protein</fullName>
    </submittedName>
</protein>
<reference evidence="1" key="1">
    <citation type="journal article" date="2019" name="MBio">
        <title>Virus Genomes from Deep Sea Sediments Expand the Ocean Megavirome and Support Independent Origins of Viral Gigantism.</title>
        <authorList>
            <person name="Backstrom D."/>
            <person name="Yutin N."/>
            <person name="Jorgensen S.L."/>
            <person name="Dharamshi J."/>
            <person name="Homa F."/>
            <person name="Zaremba-Niedwiedzka K."/>
            <person name="Spang A."/>
            <person name="Wolf Y.I."/>
            <person name="Koonin E.V."/>
            <person name="Ettema T.J."/>
        </authorList>
    </citation>
    <scope>NUCLEOTIDE SEQUENCE</scope>
</reference>
<gene>
    <name evidence="1" type="ORF">LCDPAC01_00470</name>
</gene>
<sequence length="216" mass="24606">MSSNIRKSGSAKHHVVLNNCLPFSLRIPKDTGYFEETVYSDTTMNSVKRVFHSLGIDLKRGDTVSIGSPLSVKMIHDGKLIIPLDYSVDEYGGIPSSFQVISEFPVHYWKSANKHSNLVWFDVGKLKYPRDGVKIFKGAPYLEFAGYDNQLYYIRTSKDTLDSKTTFDPKGFYDDVFSNKDVTPFGYVSVKERWPMPSGTNYDNVLVYPYISVDMF</sequence>
<accession>A0A481YN72</accession>
<organism evidence="1">
    <name type="scientific">Pithovirus LCDPAC01</name>
    <dbReference type="NCBI Taxonomy" id="2506600"/>
    <lineage>
        <taxon>Viruses</taxon>
        <taxon>Pithoviruses</taxon>
    </lineage>
</organism>
<dbReference type="EMBL" id="MK500279">
    <property type="protein sequence ID" value="QBK84566.1"/>
    <property type="molecule type" value="Genomic_DNA"/>
</dbReference>
<evidence type="ECO:0000313" key="1">
    <source>
        <dbReference type="EMBL" id="QBK84566.1"/>
    </source>
</evidence>